<evidence type="ECO:0000313" key="6">
    <source>
        <dbReference type="EMBL" id="TWH22637.1"/>
    </source>
</evidence>
<dbReference type="InterPro" id="IPR027417">
    <property type="entry name" value="P-loop_NTPase"/>
</dbReference>
<dbReference type="InterPro" id="IPR003593">
    <property type="entry name" value="AAA+_ATPase"/>
</dbReference>
<dbReference type="GO" id="GO:0055085">
    <property type="term" value="P:transmembrane transport"/>
    <property type="evidence" value="ECO:0007669"/>
    <property type="project" value="UniProtKB-ARBA"/>
</dbReference>
<proteinExistence type="inferred from homology"/>
<dbReference type="PANTHER" id="PTHR43776:SF7">
    <property type="entry name" value="D,D-DIPEPTIDE TRANSPORT ATP-BINDING PROTEIN DDPF-RELATED"/>
    <property type="match status" value="1"/>
</dbReference>
<dbReference type="AlphaFoldDB" id="A0A660CL78"/>
<keyword evidence="4 6" id="KW-0067">ATP-binding</keyword>
<gene>
    <name evidence="6" type="ORF">JD82_04526</name>
</gene>
<dbReference type="Proteomes" id="UP000317303">
    <property type="component" value="Unassembled WGS sequence"/>
</dbReference>
<comment type="caution">
    <text evidence="6">The sequence shown here is derived from an EMBL/GenBank/DDBJ whole genome shotgun (WGS) entry which is preliminary data.</text>
</comment>
<protein>
    <submittedName>
        <fullName evidence="6">Peptide/nickel transport system ATP-binding protein</fullName>
    </submittedName>
</protein>
<dbReference type="RefSeq" id="WP_030534149.1">
    <property type="nucleotide sequence ID" value="NZ_JOIJ01000024.1"/>
</dbReference>
<feature type="domain" description="ABC transporter" evidence="5">
    <location>
        <begin position="2"/>
        <end position="212"/>
    </location>
</feature>
<dbReference type="InterPro" id="IPR003439">
    <property type="entry name" value="ABC_transporter-like_ATP-bd"/>
</dbReference>
<evidence type="ECO:0000259" key="5">
    <source>
        <dbReference type="PROSITE" id="PS50893"/>
    </source>
</evidence>
<evidence type="ECO:0000256" key="2">
    <source>
        <dbReference type="ARBA" id="ARBA00022448"/>
    </source>
</evidence>
<keyword evidence="7" id="KW-1185">Reference proteome</keyword>
<evidence type="ECO:0000256" key="4">
    <source>
        <dbReference type="ARBA" id="ARBA00022840"/>
    </source>
</evidence>
<dbReference type="EMBL" id="VLJV01000001">
    <property type="protein sequence ID" value="TWH22637.1"/>
    <property type="molecule type" value="Genomic_DNA"/>
</dbReference>
<evidence type="ECO:0000256" key="1">
    <source>
        <dbReference type="ARBA" id="ARBA00005417"/>
    </source>
</evidence>
<dbReference type="GO" id="GO:0016887">
    <property type="term" value="F:ATP hydrolysis activity"/>
    <property type="evidence" value="ECO:0007669"/>
    <property type="project" value="InterPro"/>
</dbReference>
<keyword evidence="3" id="KW-0547">Nucleotide-binding</keyword>
<dbReference type="SMART" id="SM00382">
    <property type="entry name" value="AAA"/>
    <property type="match status" value="1"/>
</dbReference>
<dbReference type="PANTHER" id="PTHR43776">
    <property type="entry name" value="TRANSPORT ATP-BINDING PROTEIN"/>
    <property type="match status" value="1"/>
</dbReference>
<organism evidence="6 7">
    <name type="scientific">Prauserella rugosa</name>
    <dbReference type="NCBI Taxonomy" id="43354"/>
    <lineage>
        <taxon>Bacteria</taxon>
        <taxon>Bacillati</taxon>
        <taxon>Actinomycetota</taxon>
        <taxon>Actinomycetes</taxon>
        <taxon>Pseudonocardiales</taxon>
        <taxon>Pseudonocardiaceae</taxon>
        <taxon>Prauserella</taxon>
    </lineage>
</organism>
<dbReference type="SUPFAM" id="SSF52540">
    <property type="entry name" value="P-loop containing nucleoside triphosphate hydrolases"/>
    <property type="match status" value="1"/>
</dbReference>
<accession>A0A660CL78</accession>
<reference evidence="6 7" key="1">
    <citation type="submission" date="2019-07" db="EMBL/GenBank/DDBJ databases">
        <title>R&amp;d 2014.</title>
        <authorList>
            <person name="Klenk H.-P."/>
        </authorList>
    </citation>
    <scope>NUCLEOTIDE SEQUENCE [LARGE SCALE GENOMIC DNA]</scope>
    <source>
        <strain evidence="6 7">DSM 43194</strain>
    </source>
</reference>
<dbReference type="InterPro" id="IPR050319">
    <property type="entry name" value="ABC_transp_ATP-bind"/>
</dbReference>
<sequence>MLSAKDIVVGYHRGRPVLDHVDLDLRPGTTLGLAGPSGCGKSTVAKVLSLLLEPWSGQVTLDGETVPGFRQRAPREQRTAVGVVFQQPRLATDPRWTLDDIIRGPLHACRRPDDGIVDDLTHAVGLTPDLLRRRPHEVSDGQLQRACLARALVLRPRYLICDEMTAMVDASTTALLVHLVRDRVTTDGIGVLAISHDDTLLDAWADSVIHWP</sequence>
<dbReference type="Gene3D" id="3.40.50.300">
    <property type="entry name" value="P-loop containing nucleotide triphosphate hydrolases"/>
    <property type="match status" value="1"/>
</dbReference>
<dbReference type="GO" id="GO:0005524">
    <property type="term" value="F:ATP binding"/>
    <property type="evidence" value="ECO:0007669"/>
    <property type="project" value="UniProtKB-KW"/>
</dbReference>
<evidence type="ECO:0000256" key="3">
    <source>
        <dbReference type="ARBA" id="ARBA00022741"/>
    </source>
</evidence>
<dbReference type="PROSITE" id="PS50893">
    <property type="entry name" value="ABC_TRANSPORTER_2"/>
    <property type="match status" value="1"/>
</dbReference>
<evidence type="ECO:0000313" key="7">
    <source>
        <dbReference type="Proteomes" id="UP000317303"/>
    </source>
</evidence>
<dbReference type="OrthoDB" id="2986442at2"/>
<comment type="similarity">
    <text evidence="1">Belongs to the ABC transporter superfamily.</text>
</comment>
<dbReference type="Pfam" id="PF00005">
    <property type="entry name" value="ABC_tran"/>
    <property type="match status" value="1"/>
</dbReference>
<keyword evidence="2" id="KW-0813">Transport</keyword>
<name>A0A660CL78_9PSEU</name>